<reference evidence="1" key="1">
    <citation type="journal article" date="2014" name="Front. Microbiol.">
        <title>High frequency of phylogenetically diverse reductive dehalogenase-homologous genes in deep subseafloor sedimentary metagenomes.</title>
        <authorList>
            <person name="Kawai M."/>
            <person name="Futagami T."/>
            <person name="Toyoda A."/>
            <person name="Takaki Y."/>
            <person name="Nishi S."/>
            <person name="Hori S."/>
            <person name="Arai W."/>
            <person name="Tsubouchi T."/>
            <person name="Morono Y."/>
            <person name="Uchiyama I."/>
            <person name="Ito T."/>
            <person name="Fujiyama A."/>
            <person name="Inagaki F."/>
            <person name="Takami H."/>
        </authorList>
    </citation>
    <scope>NUCLEOTIDE SEQUENCE</scope>
    <source>
        <strain evidence="1">Expedition CK06-06</strain>
    </source>
</reference>
<accession>X1SLU2</accession>
<proteinExistence type="predicted"/>
<name>X1SLU2_9ZZZZ</name>
<sequence length="39" mass="4333">MPRILALVIVILFLCVPATFASEIEFQEGLNSFFGFMPA</sequence>
<evidence type="ECO:0000313" key="1">
    <source>
        <dbReference type="EMBL" id="GAI68769.1"/>
    </source>
</evidence>
<organism evidence="1">
    <name type="scientific">marine sediment metagenome</name>
    <dbReference type="NCBI Taxonomy" id="412755"/>
    <lineage>
        <taxon>unclassified sequences</taxon>
        <taxon>metagenomes</taxon>
        <taxon>ecological metagenomes</taxon>
    </lineage>
</organism>
<feature type="non-terminal residue" evidence="1">
    <location>
        <position position="39"/>
    </location>
</feature>
<dbReference type="AlphaFoldDB" id="X1SLU2"/>
<comment type="caution">
    <text evidence="1">The sequence shown here is derived from an EMBL/GenBank/DDBJ whole genome shotgun (WGS) entry which is preliminary data.</text>
</comment>
<dbReference type="EMBL" id="BARW01003581">
    <property type="protein sequence ID" value="GAI68769.1"/>
    <property type="molecule type" value="Genomic_DNA"/>
</dbReference>
<gene>
    <name evidence="1" type="ORF">S12H4_09020</name>
</gene>
<protein>
    <submittedName>
        <fullName evidence="1">Uncharacterized protein</fullName>
    </submittedName>
</protein>